<keyword evidence="2" id="KW-0472">Membrane</keyword>
<sequence length="340" mass="36441">MDLGGRPPNSIWPTTALYGEPPLVPATTYKGPPTSEPELPPPACPQDFIPTASRTFASFEGLLLLENTGMACTTTISKIDPTMQTTTEPQGTSSTSNIVPSNTESSGINSSCALRNESSSDNENIAHLTLCSLNTIQSTASTPPPLTQHPSPNPELSSIMNSTPAPTPINSPGLDWHPPRNNTTIAVAVSVPMVSLALLCLGAYFFFYKRRNRRYYYTQHGSTHNDDSGGHKASTVLPHSTVPGIVGNPGPDNTAYTQKALVVGRLKARDVNEDKPQWTKGGYRKYGDGVARPPPLSPRDAPALRRMASNATSSSKYSQPENSVGNDANWPLKPLPYESV</sequence>
<dbReference type="Proteomes" id="UP001152607">
    <property type="component" value="Unassembled WGS sequence"/>
</dbReference>
<feature type="region of interest" description="Disordered" evidence="1">
    <location>
        <begin position="81"/>
        <end position="116"/>
    </location>
</feature>
<keyword evidence="2" id="KW-0812">Transmembrane</keyword>
<feature type="region of interest" description="Disordered" evidence="1">
    <location>
        <begin position="272"/>
        <end position="340"/>
    </location>
</feature>
<reference evidence="3" key="1">
    <citation type="submission" date="2023-01" db="EMBL/GenBank/DDBJ databases">
        <authorList>
            <person name="Van Ghelder C."/>
            <person name="Rancurel C."/>
        </authorList>
    </citation>
    <scope>NUCLEOTIDE SEQUENCE</scope>
    <source>
        <strain evidence="3">CNCM I-4278</strain>
    </source>
</reference>
<proteinExistence type="predicted"/>
<keyword evidence="2" id="KW-1133">Transmembrane helix</keyword>
<comment type="caution">
    <text evidence="3">The sequence shown here is derived from an EMBL/GenBank/DDBJ whole genome shotgun (WGS) entry which is preliminary data.</text>
</comment>
<feature type="compositionally biased region" description="Polar residues" evidence="1">
    <location>
        <begin position="309"/>
        <end position="326"/>
    </location>
</feature>
<dbReference type="AlphaFoldDB" id="A0A9W4XEQ9"/>
<feature type="region of interest" description="Disordered" evidence="1">
    <location>
        <begin position="1"/>
        <end position="40"/>
    </location>
</feature>
<feature type="compositionally biased region" description="Pro residues" evidence="1">
    <location>
        <begin position="142"/>
        <end position="153"/>
    </location>
</feature>
<accession>A0A9W4XEQ9</accession>
<evidence type="ECO:0000256" key="2">
    <source>
        <dbReference type="SAM" id="Phobius"/>
    </source>
</evidence>
<protein>
    <submittedName>
        <fullName evidence="3">Uncharacterized protein</fullName>
    </submittedName>
</protein>
<organism evidence="3 4">
    <name type="scientific">Periconia digitata</name>
    <dbReference type="NCBI Taxonomy" id="1303443"/>
    <lineage>
        <taxon>Eukaryota</taxon>
        <taxon>Fungi</taxon>
        <taxon>Dikarya</taxon>
        <taxon>Ascomycota</taxon>
        <taxon>Pezizomycotina</taxon>
        <taxon>Dothideomycetes</taxon>
        <taxon>Pleosporomycetidae</taxon>
        <taxon>Pleosporales</taxon>
        <taxon>Massarineae</taxon>
        <taxon>Periconiaceae</taxon>
        <taxon>Periconia</taxon>
    </lineage>
</organism>
<name>A0A9W4XEQ9_9PLEO</name>
<gene>
    <name evidence="3" type="ORF">PDIGIT_LOCUS2054</name>
</gene>
<feature type="region of interest" description="Disordered" evidence="1">
    <location>
        <begin position="139"/>
        <end position="162"/>
    </location>
</feature>
<evidence type="ECO:0000313" key="4">
    <source>
        <dbReference type="Proteomes" id="UP001152607"/>
    </source>
</evidence>
<keyword evidence="4" id="KW-1185">Reference proteome</keyword>
<evidence type="ECO:0000256" key="1">
    <source>
        <dbReference type="SAM" id="MobiDB-lite"/>
    </source>
</evidence>
<dbReference type="OrthoDB" id="10661507at2759"/>
<evidence type="ECO:0000313" key="3">
    <source>
        <dbReference type="EMBL" id="CAI6279586.1"/>
    </source>
</evidence>
<dbReference type="EMBL" id="CAOQHR010000001">
    <property type="protein sequence ID" value="CAI6279586.1"/>
    <property type="molecule type" value="Genomic_DNA"/>
</dbReference>
<feature type="transmembrane region" description="Helical" evidence="2">
    <location>
        <begin position="185"/>
        <end position="207"/>
    </location>
</feature>